<evidence type="ECO:0000313" key="12">
    <source>
        <dbReference type="Proteomes" id="UP001056500"/>
    </source>
</evidence>
<feature type="transmembrane region" description="Helical" evidence="9">
    <location>
        <begin position="48"/>
        <end position="64"/>
    </location>
</feature>
<dbReference type="CDD" id="cd07731">
    <property type="entry name" value="ComA-like_MBL-fold"/>
    <property type="match status" value="1"/>
</dbReference>
<dbReference type="EMBL" id="CP098755">
    <property type="protein sequence ID" value="USG63908.1"/>
    <property type="molecule type" value="Genomic_DNA"/>
</dbReference>
<dbReference type="PANTHER" id="PTHR30619:SF1">
    <property type="entry name" value="RECOMBINATION PROTEIN 2"/>
    <property type="match status" value="1"/>
</dbReference>
<protein>
    <submittedName>
        <fullName evidence="11">DNA internalization-related competence protein ComEC/Rec2</fullName>
    </submittedName>
</protein>
<organism evidence="11 12">
    <name type="scientific">Brevibacillus ruminantium</name>
    <dbReference type="NCBI Taxonomy" id="2950604"/>
    <lineage>
        <taxon>Bacteria</taxon>
        <taxon>Bacillati</taxon>
        <taxon>Bacillota</taxon>
        <taxon>Bacilli</taxon>
        <taxon>Bacillales</taxon>
        <taxon>Paenibacillaceae</taxon>
        <taxon>Brevibacillus</taxon>
    </lineage>
</organism>
<feature type="transmembrane region" description="Helical" evidence="9">
    <location>
        <begin position="375"/>
        <end position="395"/>
    </location>
</feature>
<feature type="domain" description="Metallo-beta-lactamase" evidence="10">
    <location>
        <begin position="534"/>
        <end position="745"/>
    </location>
</feature>
<evidence type="ECO:0000313" key="11">
    <source>
        <dbReference type="EMBL" id="USG63908.1"/>
    </source>
</evidence>
<name>A0ABY4WCL9_9BACL</name>
<feature type="transmembrane region" description="Helical" evidence="9">
    <location>
        <begin position="248"/>
        <end position="269"/>
    </location>
</feature>
<evidence type="ECO:0000256" key="4">
    <source>
        <dbReference type="ARBA" id="ARBA00022989"/>
    </source>
</evidence>
<dbReference type="PANTHER" id="PTHR30619">
    <property type="entry name" value="DNA INTERNALIZATION/COMPETENCE PROTEIN COMEC/REC2"/>
    <property type="match status" value="1"/>
</dbReference>
<dbReference type="InterPro" id="IPR004797">
    <property type="entry name" value="Competence_ComEC/Rec2"/>
</dbReference>
<proteinExistence type="predicted"/>
<comment type="catalytic activity">
    <reaction evidence="8">
        <text>3',5'-cyclic UMP + H2O = UMP + H(+)</text>
        <dbReference type="Rhea" id="RHEA:70575"/>
        <dbReference type="ChEBI" id="CHEBI:15377"/>
        <dbReference type="ChEBI" id="CHEBI:15378"/>
        <dbReference type="ChEBI" id="CHEBI:57865"/>
        <dbReference type="ChEBI" id="CHEBI:184387"/>
    </reaction>
    <physiologicalReaction direction="left-to-right" evidence="8">
        <dbReference type="Rhea" id="RHEA:70576"/>
    </physiologicalReaction>
</comment>
<keyword evidence="12" id="KW-1185">Reference proteome</keyword>
<evidence type="ECO:0000256" key="8">
    <source>
        <dbReference type="ARBA" id="ARBA00048505"/>
    </source>
</evidence>
<dbReference type="NCBIfam" id="TIGR00360">
    <property type="entry name" value="ComEC_N-term"/>
    <property type="match status" value="1"/>
</dbReference>
<evidence type="ECO:0000256" key="2">
    <source>
        <dbReference type="ARBA" id="ARBA00022475"/>
    </source>
</evidence>
<feature type="transmembrane region" description="Helical" evidence="9">
    <location>
        <begin position="350"/>
        <end position="369"/>
    </location>
</feature>
<evidence type="ECO:0000256" key="7">
    <source>
        <dbReference type="ARBA" id="ARBA00034301"/>
    </source>
</evidence>
<dbReference type="NCBIfam" id="TIGR00361">
    <property type="entry name" value="ComEC_Rec2"/>
    <property type="match status" value="1"/>
</dbReference>
<evidence type="ECO:0000256" key="9">
    <source>
        <dbReference type="SAM" id="Phobius"/>
    </source>
</evidence>
<dbReference type="Pfam" id="PF00753">
    <property type="entry name" value="Lactamase_B"/>
    <property type="match status" value="1"/>
</dbReference>
<keyword evidence="3 9" id="KW-0812">Transmembrane</keyword>
<dbReference type="Proteomes" id="UP001056500">
    <property type="component" value="Chromosome"/>
</dbReference>
<dbReference type="SMART" id="SM00849">
    <property type="entry name" value="Lactamase_B"/>
    <property type="match status" value="1"/>
</dbReference>
<dbReference type="InterPro" id="IPR052159">
    <property type="entry name" value="Competence_DNA_uptake"/>
</dbReference>
<evidence type="ECO:0000259" key="10">
    <source>
        <dbReference type="SMART" id="SM00849"/>
    </source>
</evidence>
<gene>
    <name evidence="11" type="ORF">NDK47_17300</name>
</gene>
<evidence type="ECO:0000256" key="6">
    <source>
        <dbReference type="ARBA" id="ARBA00034221"/>
    </source>
</evidence>
<reference evidence="11" key="1">
    <citation type="submission" date="2022-06" db="EMBL/GenBank/DDBJ databases">
        <title>Genome sequencing of Brevibacillus sp. BB3-R1.</title>
        <authorList>
            <person name="Heo J."/>
            <person name="Lee D."/>
            <person name="Won M."/>
            <person name="Han B.-H."/>
            <person name="Hong S.-B."/>
            <person name="Kwon S.-W."/>
        </authorList>
    </citation>
    <scope>NUCLEOTIDE SEQUENCE</scope>
    <source>
        <strain evidence="11">BB3-R1</strain>
    </source>
</reference>
<dbReference type="InterPro" id="IPR036866">
    <property type="entry name" value="RibonucZ/Hydroxyglut_hydro"/>
</dbReference>
<dbReference type="InterPro" id="IPR004477">
    <property type="entry name" value="ComEC_N"/>
</dbReference>
<keyword evidence="5 9" id="KW-0472">Membrane</keyword>
<dbReference type="InterPro" id="IPR025405">
    <property type="entry name" value="DUF4131"/>
</dbReference>
<feature type="transmembrane region" description="Helical" evidence="9">
    <location>
        <begin position="503"/>
        <end position="519"/>
    </location>
</feature>
<comment type="catalytic activity">
    <reaction evidence="6">
        <text>3',5'-cyclic CMP + H2O = CMP + H(+)</text>
        <dbReference type="Rhea" id="RHEA:72675"/>
        <dbReference type="ChEBI" id="CHEBI:15377"/>
        <dbReference type="ChEBI" id="CHEBI:15378"/>
        <dbReference type="ChEBI" id="CHEBI:58003"/>
        <dbReference type="ChEBI" id="CHEBI:60377"/>
    </reaction>
    <physiologicalReaction direction="left-to-right" evidence="6">
        <dbReference type="Rhea" id="RHEA:72676"/>
    </physiologicalReaction>
</comment>
<dbReference type="SUPFAM" id="SSF56281">
    <property type="entry name" value="Metallo-hydrolase/oxidoreductase"/>
    <property type="match status" value="1"/>
</dbReference>
<dbReference type="InterPro" id="IPR035681">
    <property type="entry name" value="ComA-like_MBL"/>
</dbReference>
<dbReference type="Pfam" id="PF03772">
    <property type="entry name" value="Competence"/>
    <property type="match status" value="1"/>
</dbReference>
<dbReference type="Pfam" id="PF13567">
    <property type="entry name" value="DUF4131"/>
    <property type="match status" value="1"/>
</dbReference>
<sequence>MTAFRASLALLSGVLAGAYLHIAWLFLSLGLLAASCLLLPEKGKKQRIGAALILILAGFYFHAYDAAHRSSLLAVAAEERSVLAIGTIDSSVKRDGDSARFFLRVQLVGETKDTMQELLRSERIALRVKLSDETEAVAVETWLAGDQLMGRLHLGLPSGPRNPHAFDYAQYLRWQGVAVTAEAAFGELEQEVGKGGMFSLFQKWQSQAAKRVERVFGDSEVAGYMNSLLLGVTDRVTPETRELYTDLGLSHVLAISGLHVTLVSGMFLWAIERIGVPRKMALFCTIAMLAGYVLIVGASASAVRAGMMGGLGLFLQTMARKLDGKDLWGWALMVMLIANPYQLWHIGFQLSFAVTLGLLLFVPIIQQWIPYGPGWLRASLSVTIAAEGVSFPFLVYHFHQSSSVSWLVNLLAVPILSLVVLPAGYIALLLSLIHPALSILPASTVAWTLENLHAPLFRLQAAHVPFSYWPHPPWWWMSLYAGFLSLLPILWKVGYHRSRDKRMYVLTLIGLLVLARQPFTGADEVRITFLDVGQGDSIVVEIGKRKVYLIDAGGTPAYPNRELWREKRDPFEVGKDVVAPFLRARGIERIDYVVMTHGDHDHIGGVEALIPRFAIGAAMVNGSPPRDKEKEIFAHFDERQIPILTGRPGHSWSDAPDVEWRWLHPDGSSAHTGNDASIVLALTAYGKTVLFTGDLEESGENHLLSGELLASVDVLKVAHHGSKTSSTEGFLAAIEPKCAVISVGQKNRYGHPSLAVLTRLQETGAEIYRTDLQGAVTLVIRKDSFQWKTQIHNL</sequence>
<comment type="function">
    <text evidence="7">Counteracts the endogenous Pycsar antiviral defense system. Phosphodiesterase that enables metal-dependent hydrolysis of host cyclic nucleotide Pycsar defense signals such as cCMP and cUMP.</text>
</comment>
<keyword evidence="2" id="KW-1003">Cell membrane</keyword>
<evidence type="ECO:0000256" key="3">
    <source>
        <dbReference type="ARBA" id="ARBA00022692"/>
    </source>
</evidence>
<dbReference type="Gene3D" id="3.60.15.10">
    <property type="entry name" value="Ribonuclease Z/Hydroxyacylglutathione hydrolase-like"/>
    <property type="match status" value="1"/>
</dbReference>
<accession>A0ABY4WCL9</accession>
<evidence type="ECO:0000256" key="1">
    <source>
        <dbReference type="ARBA" id="ARBA00004651"/>
    </source>
</evidence>
<comment type="subcellular location">
    <subcellularLocation>
        <location evidence="1">Cell membrane</location>
        <topology evidence="1">Multi-pass membrane protein</topology>
    </subcellularLocation>
</comment>
<feature type="transmembrane region" description="Helical" evidence="9">
    <location>
        <begin position="281"/>
        <end position="307"/>
    </location>
</feature>
<keyword evidence="4 9" id="KW-1133">Transmembrane helix</keyword>
<dbReference type="InterPro" id="IPR001279">
    <property type="entry name" value="Metallo-B-lactamas"/>
</dbReference>
<dbReference type="RefSeq" id="WP_251870990.1">
    <property type="nucleotide sequence ID" value="NZ_CP098755.1"/>
</dbReference>
<feature type="transmembrane region" description="Helical" evidence="9">
    <location>
        <begin position="474"/>
        <end position="491"/>
    </location>
</feature>
<feature type="transmembrane region" description="Helical" evidence="9">
    <location>
        <begin position="407"/>
        <end position="433"/>
    </location>
</feature>
<evidence type="ECO:0000256" key="5">
    <source>
        <dbReference type="ARBA" id="ARBA00023136"/>
    </source>
</evidence>